<evidence type="ECO:0000256" key="6">
    <source>
        <dbReference type="ARBA" id="ARBA00038046"/>
    </source>
</evidence>
<comment type="similarity">
    <text evidence="6">Belongs to the dispatched family.</text>
</comment>
<evidence type="ECO:0000313" key="10">
    <source>
        <dbReference type="EMBL" id="EFA11338.2"/>
    </source>
</evidence>
<dbReference type="EMBL" id="KQ971307">
    <property type="protein sequence ID" value="EFA11338.2"/>
    <property type="molecule type" value="Genomic_DNA"/>
</dbReference>
<dbReference type="SUPFAM" id="SSF82866">
    <property type="entry name" value="Multidrug efflux transporter AcrB transmembrane domain"/>
    <property type="match status" value="2"/>
</dbReference>
<dbReference type="InterPro" id="IPR052081">
    <property type="entry name" value="Dispatched_Hh_regulator"/>
</dbReference>
<feature type="region of interest" description="Disordered" evidence="7">
    <location>
        <begin position="1057"/>
        <end position="1087"/>
    </location>
</feature>
<evidence type="ECO:0000256" key="8">
    <source>
        <dbReference type="SAM" id="Phobius"/>
    </source>
</evidence>
<evidence type="ECO:0000256" key="1">
    <source>
        <dbReference type="ARBA" id="ARBA00004141"/>
    </source>
</evidence>
<keyword evidence="11" id="KW-1185">Reference proteome</keyword>
<sequence length="1105" mass="126221">MNLNWFAHIIVHHPYIIISAVAVFSGTCLVIPFTLKTKPFKDFSDPKMGFTTRGTAISNRLTAWKNLDESTRPSGQFAINPKDILIKRNVTFFKPKVKKNGKKKKNKQKNDFSNVFINEASNNRSDNSYENNNWRALQNMLHPKAAENVAVKPVEIDGFFCGYPDERFAHIVLKSKNAEDLFTLKSLLALCRIEHEFIEAHYYKDLCISNQDYHVKKCCKPWSLANYIAILHNRTSCLAITEEDVNATKTLLINCSQYFHKLQLMQDCFDKGYCDVPLECVRHDAVFNVLNFLTSTTFLPPNNTRESTTLEETMIFLPLACSTAILPYYHEIIQMDLEYEGISVVAMEFGIKDALFDECLLRDAWLMTSGALFVLLCMWLYTESLFLTIMTIIAIIFSLGISYFMYMLVFELKFFPFMNLLAIIVAIGIGADDAFIFCKIWHKVKEEKNSSIVKLMGDTFYHAFFSMFVTSLTTSVAFLASYASSVTAICCFSIFSGTAVITNFFMMITWFPACVVIWERSCCSNVDLAKSCLMACLQRWCCSKLIKPTWNLSTTWPKCSFLGRIWSSKERFLLDSVVNFRYIWLVILSIIGLISTIVVIYYPKFQLPDSSEFQLFDSSHPFEQYDFKYKYHFWFRREERENLVGVNYKLPLRFVWGVLPVDNGDHLNPESYGKLELDPDFDISQPESQVWLLKFCKRLQRQPFFQPTFGPLLPNCFIETFMRSMQRDCVDSFSQRDWSPCCKMSTFPYNSSVFYECIVEEMTDIYETPSQYLIPGMAGPKFSKDQFPTIKAVIVEYDSNYSYSMSYEYMHEFYTKVENWMIEELKTAPKTMKNGWFISELEFYDLQRELSENTILAIIVSMGLALIVLLLSTLNILTSLYAILTITCSIFVTVAVLVLLGWKLNILESITVSTAIGLTVDFSLHYTVNYRLCPLALADERIAATKYALSYMAGPVLMAALTTGAAGAFMMPSLILPYIQIGIFLVTVMSVSWIYATFHLGAMLAIIGPQNQFGQFHYSKLSCCPSSKSKTSSSDRNRPVNHSSLSDTHELDSLTCKSGVRPIPRPLQRSLSTGGAGKNNHNRYVFTDQSPSATSAITIIMADDN</sequence>
<dbReference type="InterPro" id="IPR000731">
    <property type="entry name" value="SSD"/>
</dbReference>
<comment type="subcellular location">
    <subcellularLocation>
        <location evidence="1">Membrane</location>
        <topology evidence="1">Multi-pass membrane protein</topology>
    </subcellularLocation>
</comment>
<dbReference type="PROSITE" id="PS50156">
    <property type="entry name" value="SSD"/>
    <property type="match status" value="1"/>
</dbReference>
<keyword evidence="4 8" id="KW-0472">Membrane</keyword>
<feature type="region of interest" description="Disordered" evidence="7">
    <location>
        <begin position="1028"/>
        <end position="1047"/>
    </location>
</feature>
<feature type="transmembrane region" description="Helical" evidence="8">
    <location>
        <begin position="582"/>
        <end position="602"/>
    </location>
</feature>
<dbReference type="AlphaFoldDB" id="D6W7R9"/>
<reference evidence="10 11" key="1">
    <citation type="journal article" date="2008" name="Nature">
        <title>The genome of the model beetle and pest Tribolium castaneum.</title>
        <authorList>
            <consortium name="Tribolium Genome Sequencing Consortium"/>
            <person name="Richards S."/>
            <person name="Gibbs R.A."/>
            <person name="Weinstock G.M."/>
            <person name="Brown S.J."/>
            <person name="Denell R."/>
            <person name="Beeman R.W."/>
            <person name="Gibbs R."/>
            <person name="Beeman R.W."/>
            <person name="Brown S.J."/>
            <person name="Bucher G."/>
            <person name="Friedrich M."/>
            <person name="Grimmelikhuijzen C.J."/>
            <person name="Klingler M."/>
            <person name="Lorenzen M."/>
            <person name="Richards S."/>
            <person name="Roth S."/>
            <person name="Schroder R."/>
            <person name="Tautz D."/>
            <person name="Zdobnov E.M."/>
            <person name="Muzny D."/>
            <person name="Gibbs R.A."/>
            <person name="Weinstock G.M."/>
            <person name="Attaway T."/>
            <person name="Bell S."/>
            <person name="Buhay C.J."/>
            <person name="Chandrabose M.N."/>
            <person name="Chavez D."/>
            <person name="Clerk-Blankenburg K.P."/>
            <person name="Cree A."/>
            <person name="Dao M."/>
            <person name="Davis C."/>
            <person name="Chacko J."/>
            <person name="Dinh H."/>
            <person name="Dugan-Rocha S."/>
            <person name="Fowler G."/>
            <person name="Garner T.T."/>
            <person name="Garnes J."/>
            <person name="Gnirke A."/>
            <person name="Hawes A."/>
            <person name="Hernandez J."/>
            <person name="Hines S."/>
            <person name="Holder M."/>
            <person name="Hume J."/>
            <person name="Jhangiani S.N."/>
            <person name="Joshi V."/>
            <person name="Khan Z.M."/>
            <person name="Jackson L."/>
            <person name="Kovar C."/>
            <person name="Kowis A."/>
            <person name="Lee S."/>
            <person name="Lewis L.R."/>
            <person name="Margolis J."/>
            <person name="Morgan M."/>
            <person name="Nazareth L.V."/>
            <person name="Nguyen N."/>
            <person name="Okwuonu G."/>
            <person name="Parker D."/>
            <person name="Richards S."/>
            <person name="Ruiz S.J."/>
            <person name="Santibanez J."/>
            <person name="Savard J."/>
            <person name="Scherer S.E."/>
            <person name="Schneider B."/>
            <person name="Sodergren E."/>
            <person name="Tautz D."/>
            <person name="Vattahil S."/>
            <person name="Villasana D."/>
            <person name="White C.S."/>
            <person name="Wright R."/>
            <person name="Park Y."/>
            <person name="Beeman R.W."/>
            <person name="Lord J."/>
            <person name="Oppert B."/>
            <person name="Lorenzen M."/>
            <person name="Brown S."/>
            <person name="Wang L."/>
            <person name="Savard J."/>
            <person name="Tautz D."/>
            <person name="Richards S."/>
            <person name="Weinstock G."/>
            <person name="Gibbs R.A."/>
            <person name="Liu Y."/>
            <person name="Worley K."/>
            <person name="Weinstock G."/>
            <person name="Elsik C.G."/>
            <person name="Reese J.T."/>
            <person name="Elhaik E."/>
            <person name="Landan G."/>
            <person name="Graur D."/>
            <person name="Arensburger P."/>
            <person name="Atkinson P."/>
            <person name="Beeman R.W."/>
            <person name="Beidler J."/>
            <person name="Brown S.J."/>
            <person name="Demuth J.P."/>
            <person name="Drury D.W."/>
            <person name="Du Y.Z."/>
            <person name="Fujiwara H."/>
            <person name="Lorenzen M."/>
            <person name="Maselli V."/>
            <person name="Osanai M."/>
            <person name="Park Y."/>
            <person name="Robertson H.M."/>
            <person name="Tu Z."/>
            <person name="Wang J.J."/>
            <person name="Wang S."/>
            <person name="Richards S."/>
            <person name="Song H."/>
            <person name="Zhang L."/>
            <person name="Sodergren E."/>
            <person name="Werner D."/>
            <person name="Stanke M."/>
            <person name="Morgenstern B."/>
            <person name="Solovyev V."/>
            <person name="Kosarev P."/>
            <person name="Brown G."/>
            <person name="Chen H.C."/>
            <person name="Ermolaeva O."/>
            <person name="Hlavina W."/>
            <person name="Kapustin Y."/>
            <person name="Kiryutin B."/>
            <person name="Kitts P."/>
            <person name="Maglott D."/>
            <person name="Pruitt K."/>
            <person name="Sapojnikov V."/>
            <person name="Souvorov A."/>
            <person name="Mackey A.J."/>
            <person name="Waterhouse R.M."/>
            <person name="Wyder S."/>
            <person name="Zdobnov E.M."/>
            <person name="Zdobnov E.M."/>
            <person name="Wyder S."/>
            <person name="Kriventseva E.V."/>
            <person name="Kadowaki T."/>
            <person name="Bork P."/>
            <person name="Aranda M."/>
            <person name="Bao R."/>
            <person name="Beermann A."/>
            <person name="Berns N."/>
            <person name="Bolognesi R."/>
            <person name="Bonneton F."/>
            <person name="Bopp D."/>
            <person name="Brown S.J."/>
            <person name="Bucher G."/>
            <person name="Butts T."/>
            <person name="Chaumot A."/>
            <person name="Denell R.E."/>
            <person name="Ferrier D.E."/>
            <person name="Friedrich M."/>
            <person name="Gordon C.M."/>
            <person name="Jindra M."/>
            <person name="Klingler M."/>
            <person name="Lan Q."/>
            <person name="Lattorff H.M."/>
            <person name="Laudet V."/>
            <person name="von Levetsow C."/>
            <person name="Liu Z."/>
            <person name="Lutz R."/>
            <person name="Lynch J.A."/>
            <person name="da Fonseca R.N."/>
            <person name="Posnien N."/>
            <person name="Reuter R."/>
            <person name="Roth S."/>
            <person name="Savard J."/>
            <person name="Schinko J.B."/>
            <person name="Schmitt C."/>
            <person name="Schoppmeier M."/>
            <person name="Schroder R."/>
            <person name="Shippy T.D."/>
            <person name="Simonnet F."/>
            <person name="Marques-Souza H."/>
            <person name="Tautz D."/>
            <person name="Tomoyasu Y."/>
            <person name="Trauner J."/>
            <person name="Van der Zee M."/>
            <person name="Vervoort M."/>
            <person name="Wittkopp N."/>
            <person name="Wimmer E.A."/>
            <person name="Yang X."/>
            <person name="Jones A.K."/>
            <person name="Sattelle D.B."/>
            <person name="Ebert P.R."/>
            <person name="Nelson D."/>
            <person name="Scott J.G."/>
            <person name="Beeman R.W."/>
            <person name="Muthukrishnan S."/>
            <person name="Kramer K.J."/>
            <person name="Arakane Y."/>
            <person name="Beeman R.W."/>
            <person name="Zhu Q."/>
            <person name="Hogenkamp D."/>
            <person name="Dixit R."/>
            <person name="Oppert B."/>
            <person name="Jiang H."/>
            <person name="Zou Z."/>
            <person name="Marshall J."/>
            <person name="Elpidina E."/>
            <person name="Vinokurov K."/>
            <person name="Oppert C."/>
            <person name="Zou Z."/>
            <person name="Evans J."/>
            <person name="Lu Z."/>
            <person name="Zhao P."/>
            <person name="Sumathipala N."/>
            <person name="Altincicek B."/>
            <person name="Vilcinskas A."/>
            <person name="Williams M."/>
            <person name="Hultmark D."/>
            <person name="Hetru C."/>
            <person name="Jiang H."/>
            <person name="Grimmelikhuijzen C.J."/>
            <person name="Hauser F."/>
            <person name="Cazzamali G."/>
            <person name="Williamson M."/>
            <person name="Park Y."/>
            <person name="Li B."/>
            <person name="Tanaka Y."/>
            <person name="Predel R."/>
            <person name="Neupert S."/>
            <person name="Schachtner J."/>
            <person name="Verleyen P."/>
            <person name="Raible F."/>
            <person name="Bork P."/>
            <person name="Friedrich M."/>
            <person name="Walden K.K."/>
            <person name="Robertson H.M."/>
            <person name="Angeli S."/>
            <person name="Foret S."/>
            <person name="Bucher G."/>
            <person name="Schuetz S."/>
            <person name="Maleszka R."/>
            <person name="Wimmer E.A."/>
            <person name="Beeman R.W."/>
            <person name="Lorenzen M."/>
            <person name="Tomoyasu Y."/>
            <person name="Miller S.C."/>
            <person name="Grossmann D."/>
            <person name="Bucher G."/>
        </authorList>
    </citation>
    <scope>NUCLEOTIDE SEQUENCE [LARGE SCALE GENOMIC DNA]</scope>
    <source>
        <strain evidence="10 11">Georgia GA2</strain>
    </source>
</reference>
<evidence type="ECO:0000256" key="5">
    <source>
        <dbReference type="ARBA" id="ARBA00023180"/>
    </source>
</evidence>
<reference evidence="10 11" key="2">
    <citation type="journal article" date="2010" name="Nucleic Acids Res.">
        <title>BeetleBase in 2010: revisions to provide comprehensive genomic information for Tribolium castaneum.</title>
        <authorList>
            <person name="Kim H.S."/>
            <person name="Murphy T."/>
            <person name="Xia J."/>
            <person name="Caragea D."/>
            <person name="Park Y."/>
            <person name="Beeman R.W."/>
            <person name="Lorenzen M.D."/>
            <person name="Butcher S."/>
            <person name="Manak J.R."/>
            <person name="Brown S.J."/>
        </authorList>
    </citation>
    <scope>GENOME REANNOTATION</scope>
    <source>
        <strain evidence="10 11">Georgia GA2</strain>
    </source>
</reference>
<evidence type="ECO:0000256" key="7">
    <source>
        <dbReference type="SAM" id="MobiDB-lite"/>
    </source>
</evidence>
<dbReference type="PANTHER" id="PTHR45951:SF3">
    <property type="entry name" value="PROTEIN DISPATCHED"/>
    <property type="match status" value="1"/>
</dbReference>
<feature type="transmembrane region" description="Helical" evidence="8">
    <location>
        <begin position="855"/>
        <end position="874"/>
    </location>
</feature>
<feature type="transmembrane region" description="Helical" evidence="8">
    <location>
        <begin position="981"/>
        <end position="1007"/>
    </location>
</feature>
<dbReference type="Gene3D" id="1.20.1640.10">
    <property type="entry name" value="Multidrug efflux transporter AcrB transmembrane domain"/>
    <property type="match status" value="2"/>
</dbReference>
<feature type="transmembrane region" description="Helical" evidence="8">
    <location>
        <begin position="364"/>
        <end position="381"/>
    </location>
</feature>
<organism evidence="10 11">
    <name type="scientific">Tribolium castaneum</name>
    <name type="common">Red flour beetle</name>
    <dbReference type="NCBI Taxonomy" id="7070"/>
    <lineage>
        <taxon>Eukaryota</taxon>
        <taxon>Metazoa</taxon>
        <taxon>Ecdysozoa</taxon>
        <taxon>Arthropoda</taxon>
        <taxon>Hexapoda</taxon>
        <taxon>Insecta</taxon>
        <taxon>Pterygota</taxon>
        <taxon>Neoptera</taxon>
        <taxon>Endopterygota</taxon>
        <taxon>Coleoptera</taxon>
        <taxon>Polyphaga</taxon>
        <taxon>Cucujiformia</taxon>
        <taxon>Tenebrionidae</taxon>
        <taxon>Tenebrionidae incertae sedis</taxon>
        <taxon>Tribolium</taxon>
    </lineage>
</organism>
<dbReference type="GO" id="GO:0016020">
    <property type="term" value="C:membrane"/>
    <property type="evidence" value="ECO:0007669"/>
    <property type="project" value="UniProtKB-SubCell"/>
</dbReference>
<feature type="transmembrane region" description="Helical" evidence="8">
    <location>
        <begin position="880"/>
        <end position="902"/>
    </location>
</feature>
<name>D6W7R9_TRICA</name>
<proteinExistence type="inferred from homology"/>
<feature type="transmembrane region" description="Helical" evidence="8">
    <location>
        <begin position="15"/>
        <end position="35"/>
    </location>
</feature>
<dbReference type="Proteomes" id="UP000007266">
    <property type="component" value="Linkage group 1"/>
</dbReference>
<dbReference type="eggNOG" id="KOG3664">
    <property type="taxonomic scope" value="Eukaryota"/>
</dbReference>
<feature type="transmembrane region" description="Helical" evidence="8">
    <location>
        <begin position="489"/>
        <end position="511"/>
    </location>
</feature>
<dbReference type="PANTHER" id="PTHR45951">
    <property type="entry name" value="PROTEIN DISPATCHED-RELATED"/>
    <property type="match status" value="1"/>
</dbReference>
<dbReference type="InterPro" id="IPR053958">
    <property type="entry name" value="HMGCR/SNAP/NPC1-like_SSD"/>
</dbReference>
<keyword evidence="3 8" id="KW-1133">Transmembrane helix</keyword>
<accession>D6W7R9</accession>
<dbReference type="OrthoDB" id="193905at2759"/>
<gene>
    <name evidence="10" type="primary">AUGUSTUS-3.0.2_10878</name>
    <name evidence="10" type="ORF">TcasGA2_TC010878</name>
</gene>
<protein>
    <submittedName>
        <fullName evidence="10">Protein dispatched-like Protein</fullName>
    </submittedName>
</protein>
<dbReference type="Pfam" id="PF12349">
    <property type="entry name" value="Sterol-sensing"/>
    <property type="match status" value="1"/>
</dbReference>
<evidence type="ECO:0000256" key="2">
    <source>
        <dbReference type="ARBA" id="ARBA00022692"/>
    </source>
</evidence>
<feature type="transmembrane region" description="Helical" evidence="8">
    <location>
        <begin position="462"/>
        <end position="482"/>
    </location>
</feature>
<evidence type="ECO:0000256" key="4">
    <source>
        <dbReference type="ARBA" id="ARBA00023136"/>
    </source>
</evidence>
<feature type="transmembrane region" description="Helical" evidence="8">
    <location>
        <begin position="420"/>
        <end position="442"/>
    </location>
</feature>
<evidence type="ECO:0000313" key="11">
    <source>
        <dbReference type="Proteomes" id="UP000007266"/>
    </source>
</evidence>
<keyword evidence="5" id="KW-0325">Glycoprotein</keyword>
<dbReference type="HOGENOM" id="CLU_004076_0_0_1"/>
<feature type="transmembrane region" description="Helical" evidence="8">
    <location>
        <begin position="948"/>
        <end position="969"/>
    </location>
</feature>
<feature type="domain" description="SSD" evidence="9">
    <location>
        <begin position="384"/>
        <end position="517"/>
    </location>
</feature>
<feature type="transmembrane region" description="Helical" evidence="8">
    <location>
        <begin position="387"/>
        <end position="408"/>
    </location>
</feature>
<evidence type="ECO:0000259" key="9">
    <source>
        <dbReference type="PROSITE" id="PS50156"/>
    </source>
</evidence>
<evidence type="ECO:0000256" key="3">
    <source>
        <dbReference type="ARBA" id="ARBA00022989"/>
    </source>
</evidence>
<keyword evidence="2 8" id="KW-0812">Transmembrane</keyword>